<sequence>MTKTVDVFWSFRSPYSYLVTPALLKLRDDFDVSVRFRPVLPIAVRAKGELFGDDPRRVRYILLDMVRRAEFLGMPFGRPSPDPVVQDLKTFEVAEEQPYIHRLTGLGVEAERRGKGLEFAYHVAALIWGGTPGWNEGDRLADAVAKAGLDLAEMDAAIAANDPAPEIDANQAALDASGHWGVPTMVFEGEPFFGQDRIETLRWRLGKEGLAKQ</sequence>
<name>A0A1H4GD57_9RHOB</name>
<dbReference type="Gene3D" id="3.40.30.10">
    <property type="entry name" value="Glutaredoxin"/>
    <property type="match status" value="1"/>
</dbReference>
<dbReference type="InterPro" id="IPR001853">
    <property type="entry name" value="DSBA-like_thioredoxin_dom"/>
</dbReference>
<dbReference type="EMBL" id="FNQM01000055">
    <property type="protein sequence ID" value="SEB07563.1"/>
    <property type="molecule type" value="Genomic_DNA"/>
</dbReference>
<dbReference type="Pfam" id="PF01323">
    <property type="entry name" value="DSBA"/>
    <property type="match status" value="1"/>
</dbReference>
<dbReference type="InterPro" id="IPR051924">
    <property type="entry name" value="GST_Kappa/NadH"/>
</dbReference>
<dbReference type="Proteomes" id="UP000198703">
    <property type="component" value="Unassembled WGS sequence"/>
</dbReference>
<dbReference type="AlphaFoldDB" id="A0A1H4GD57"/>
<accession>A0A1H4GD57</accession>
<dbReference type="InterPro" id="IPR036249">
    <property type="entry name" value="Thioredoxin-like_sf"/>
</dbReference>
<dbReference type="GO" id="GO:0016491">
    <property type="term" value="F:oxidoreductase activity"/>
    <property type="evidence" value="ECO:0007669"/>
    <property type="project" value="InterPro"/>
</dbReference>
<keyword evidence="5" id="KW-1185">Reference proteome</keyword>
<dbReference type="PANTHER" id="PTHR42943:SF2">
    <property type="entry name" value="GLUTATHIONE S-TRANSFERASE KAPPA 1"/>
    <property type="match status" value="1"/>
</dbReference>
<feature type="domain" description="DSBA-like thioredoxin" evidence="3">
    <location>
        <begin position="4"/>
        <end position="204"/>
    </location>
</feature>
<evidence type="ECO:0000313" key="5">
    <source>
        <dbReference type="Proteomes" id="UP000198703"/>
    </source>
</evidence>
<evidence type="ECO:0000256" key="2">
    <source>
        <dbReference type="PIRSR" id="PIRSR006386-1"/>
    </source>
</evidence>
<dbReference type="STRING" id="89524.SAMN05444370_1553"/>
<organism evidence="4 5">
    <name type="scientific">Rubrimonas cliftonensis</name>
    <dbReference type="NCBI Taxonomy" id="89524"/>
    <lineage>
        <taxon>Bacteria</taxon>
        <taxon>Pseudomonadati</taxon>
        <taxon>Pseudomonadota</taxon>
        <taxon>Alphaproteobacteria</taxon>
        <taxon>Rhodobacterales</taxon>
        <taxon>Paracoccaceae</taxon>
        <taxon>Rubrimonas</taxon>
    </lineage>
</organism>
<keyword evidence="1 4" id="KW-0413">Isomerase</keyword>
<proteinExistence type="inferred from homology"/>
<dbReference type="SUPFAM" id="SSF52833">
    <property type="entry name" value="Thioredoxin-like"/>
    <property type="match status" value="1"/>
</dbReference>
<dbReference type="RefSeq" id="WP_093257003.1">
    <property type="nucleotide sequence ID" value="NZ_FNQM01000055.1"/>
</dbReference>
<evidence type="ECO:0000313" key="4">
    <source>
        <dbReference type="EMBL" id="SEB07563.1"/>
    </source>
</evidence>
<comment type="catalytic activity">
    <reaction evidence="1">
        <text>2-hydroxychromene-2-carboxylate = (3E)-4-(2-hydroxyphenyl)-2-oxobut-3-enoate</text>
        <dbReference type="Rhea" id="RHEA:27401"/>
        <dbReference type="ChEBI" id="CHEBI:59350"/>
        <dbReference type="ChEBI" id="CHEBI:59353"/>
        <dbReference type="EC" id="5.99.1.4"/>
    </reaction>
</comment>
<reference evidence="4 5" key="1">
    <citation type="submission" date="2016-10" db="EMBL/GenBank/DDBJ databases">
        <authorList>
            <person name="de Groot N.N."/>
        </authorList>
    </citation>
    <scope>NUCLEOTIDE SEQUENCE [LARGE SCALE GENOMIC DNA]</scope>
    <source>
        <strain evidence="4 5">DSM 15345</strain>
    </source>
</reference>
<dbReference type="PANTHER" id="PTHR42943">
    <property type="entry name" value="GLUTATHIONE S-TRANSFERASE KAPPA"/>
    <property type="match status" value="1"/>
</dbReference>
<evidence type="ECO:0000259" key="3">
    <source>
        <dbReference type="Pfam" id="PF01323"/>
    </source>
</evidence>
<comment type="similarity">
    <text evidence="1">Belongs to the GST superfamily. NadH family.</text>
</comment>
<dbReference type="InterPro" id="IPR014440">
    <property type="entry name" value="HCCAis_GSTk"/>
</dbReference>
<feature type="active site" description="Nucleophile" evidence="2">
    <location>
        <position position="13"/>
    </location>
</feature>
<dbReference type="EC" id="5.99.1.4" evidence="1"/>
<dbReference type="GO" id="GO:0018845">
    <property type="term" value="F:2-hydroxychromene-2-carboxylate isomerase activity"/>
    <property type="evidence" value="ECO:0007669"/>
    <property type="project" value="UniProtKB-UniRule"/>
</dbReference>
<protein>
    <recommendedName>
        <fullName evidence="1">2-hydroxychromene-2-carboxylate isomerase</fullName>
        <ecNumber evidence="1">5.99.1.4</ecNumber>
    </recommendedName>
</protein>
<evidence type="ECO:0000256" key="1">
    <source>
        <dbReference type="PIRNR" id="PIRNR006386"/>
    </source>
</evidence>
<dbReference type="OrthoDB" id="5244108at2"/>
<dbReference type="PIRSF" id="PIRSF006386">
    <property type="entry name" value="HCCAis_GSTk"/>
    <property type="match status" value="1"/>
</dbReference>
<gene>
    <name evidence="4" type="ORF">SAMN05444370_1553</name>
</gene>